<reference evidence="3" key="1">
    <citation type="submission" date="2021-01" db="EMBL/GenBank/DDBJ databases">
        <title>Whole genome shotgun sequence of Actinoplanes tereljensis NBRC 105297.</title>
        <authorList>
            <person name="Komaki H."/>
            <person name="Tamura T."/>
        </authorList>
    </citation>
    <scope>NUCLEOTIDE SEQUENCE</scope>
    <source>
        <strain evidence="3">NBRC 105297</strain>
    </source>
</reference>
<dbReference type="EMBL" id="BOMY01000055">
    <property type="protein sequence ID" value="GIF26077.1"/>
    <property type="molecule type" value="Genomic_DNA"/>
</dbReference>
<keyword evidence="4" id="KW-1185">Reference proteome</keyword>
<feature type="region of interest" description="Disordered" evidence="1">
    <location>
        <begin position="258"/>
        <end position="309"/>
    </location>
</feature>
<comment type="caution">
    <text evidence="3">The sequence shown here is derived from an EMBL/GenBank/DDBJ whole genome shotgun (WGS) entry which is preliminary data.</text>
</comment>
<protein>
    <recommendedName>
        <fullName evidence="2">Putative T7SS secretion signal domain-containing protein</fullName>
    </recommendedName>
</protein>
<name>A0A919TZN4_9ACTN</name>
<evidence type="ECO:0000256" key="1">
    <source>
        <dbReference type="SAM" id="MobiDB-lite"/>
    </source>
</evidence>
<evidence type="ECO:0000313" key="4">
    <source>
        <dbReference type="Proteomes" id="UP000623608"/>
    </source>
</evidence>
<accession>A0A919TZN4</accession>
<dbReference type="RefSeq" id="WP_354262734.1">
    <property type="nucleotide sequence ID" value="NZ_BOMY01000055.1"/>
</dbReference>
<dbReference type="AlphaFoldDB" id="A0A919TZN4"/>
<dbReference type="Proteomes" id="UP000623608">
    <property type="component" value="Unassembled WGS sequence"/>
</dbReference>
<dbReference type="InterPro" id="IPR049082">
    <property type="entry name" value="T7SS_signal"/>
</dbReference>
<proteinExistence type="predicted"/>
<feature type="domain" description="Putative T7SS secretion signal" evidence="2">
    <location>
        <begin position="3"/>
        <end position="106"/>
    </location>
</feature>
<evidence type="ECO:0000313" key="3">
    <source>
        <dbReference type="EMBL" id="GIF26077.1"/>
    </source>
</evidence>
<gene>
    <name evidence="3" type="ORF">Ate02nite_88070</name>
</gene>
<organism evidence="3 4">
    <name type="scientific">Paractinoplanes tereljensis</name>
    <dbReference type="NCBI Taxonomy" id="571912"/>
    <lineage>
        <taxon>Bacteria</taxon>
        <taxon>Bacillati</taxon>
        <taxon>Actinomycetota</taxon>
        <taxon>Actinomycetes</taxon>
        <taxon>Micromonosporales</taxon>
        <taxon>Micromonosporaceae</taxon>
        <taxon>Paractinoplanes</taxon>
    </lineage>
</organism>
<evidence type="ECO:0000259" key="2">
    <source>
        <dbReference type="Pfam" id="PF21725"/>
    </source>
</evidence>
<dbReference type="Pfam" id="PF21725">
    <property type="entry name" value="T7SS_signal"/>
    <property type="match status" value="1"/>
</dbReference>
<sequence length="369" mass="37266">MAELGETRDPRALVPGDPDAIVQNAVALRDRAGDAGAAGDGLRKIDSGSWTGAAAERFHEKFSYEPGRWFTAADAMQAGAGALDDYAATLRWAQQQAAEAIRMWDEIEVVVQRVPSPPMFPDPFEPARSVLATARIQLSAAAGIAAATLRAKASLAPEKSSWLDDVGDFVHDVGGDVVNTVASFGNAALHHPGSLGLAAAGIGLAMVSSGGEALGIGLDATGAGAVAGVPLNVVSAAGIAAGASLTTAAMADIASHAGGDDQVSPVDTEGGSASEGAADSTGGNPAVAKPGWSSRTADNGKGMVYQKPGAPGNADMVRVMDPTSQYPNGYVRYYNGQGQPIGLDGKPGPNSATHIPIKADGTYPTPVGW</sequence>